<feature type="chain" id="PRO_5019716310" description="Fimbrial protein" evidence="1">
    <location>
        <begin position="24"/>
        <end position="186"/>
    </location>
</feature>
<evidence type="ECO:0000256" key="1">
    <source>
        <dbReference type="SAM" id="SignalP"/>
    </source>
</evidence>
<dbReference type="RefSeq" id="WP_012905463.1">
    <property type="nucleotide sequence ID" value="NZ_CAJTBI010000024.1"/>
</dbReference>
<sequence>MSIKTVHAIIAAAGLLLSGIVCAEECQLTVSQAEVNYQQIRRDDIVSTQQNWHKLAEREVNVNVSCPEPRQMAVLMQGASGEKGRVLFGARGGIGLKIDNVTVDGRQYSAGKTTDRLNFTPESGATAPVYLRNSEAAIALDNHTVPEGKQMNFTVTLFPVLNDSMFNGNTDNTVIEADIRWQLLTK</sequence>
<dbReference type="NCBIfam" id="NF011829">
    <property type="entry name" value="PRK15301.1"/>
    <property type="match status" value="1"/>
</dbReference>
<reference evidence="2" key="1">
    <citation type="submission" date="2019-03" db="EMBL/GenBank/DDBJ databases">
        <title>Complete genome sequence of enteropathogenic Citrobacter rodentium strain DBS100.</title>
        <authorList>
            <person name="Popov G."/>
            <person name="Fiebig A."/>
            <person name="Shideler S."/>
            <person name="Coombes B."/>
            <person name="Savchenko A."/>
        </authorList>
    </citation>
    <scope>NUCLEOTIDE SEQUENCE</scope>
    <source>
        <strain evidence="2">DBS100</strain>
    </source>
</reference>
<name>A0A482PGI5_CITRO</name>
<organism evidence="2">
    <name type="scientific">Citrobacter rodentium</name>
    <dbReference type="NCBI Taxonomy" id="67825"/>
    <lineage>
        <taxon>Bacteria</taxon>
        <taxon>Pseudomonadati</taxon>
        <taxon>Pseudomonadota</taxon>
        <taxon>Gammaproteobacteria</taxon>
        <taxon>Enterobacterales</taxon>
        <taxon>Enterobacteriaceae</taxon>
        <taxon>Citrobacter</taxon>
    </lineage>
</organism>
<protein>
    <recommendedName>
        <fullName evidence="3">Fimbrial protein</fullName>
    </recommendedName>
</protein>
<dbReference type="InterPro" id="IPR059221">
    <property type="entry name" value="Hypothethical_fimbrial"/>
</dbReference>
<dbReference type="OMA" id="SWELLTH"/>
<gene>
    <name evidence="2" type="ORF">E2R62_02365</name>
</gene>
<keyword evidence="1" id="KW-0732">Signal</keyword>
<proteinExistence type="predicted"/>
<dbReference type="AlphaFoldDB" id="A0A482PGI5"/>
<feature type="signal peptide" evidence="1">
    <location>
        <begin position="1"/>
        <end position="23"/>
    </location>
</feature>
<evidence type="ECO:0000313" key="2">
    <source>
        <dbReference type="EMBL" id="QBY27787.1"/>
    </source>
</evidence>
<accession>A0A482PGI5</accession>
<dbReference type="EMBL" id="CP038008">
    <property type="protein sequence ID" value="QBY27787.1"/>
    <property type="molecule type" value="Genomic_DNA"/>
</dbReference>
<evidence type="ECO:0008006" key="3">
    <source>
        <dbReference type="Google" id="ProtNLM"/>
    </source>
</evidence>